<feature type="transmembrane region" description="Helical" evidence="1">
    <location>
        <begin position="28"/>
        <end position="51"/>
    </location>
</feature>
<reference evidence="2 3" key="1">
    <citation type="submission" date="2024-01" db="EMBL/GenBank/DDBJ databases">
        <title>novel species in genus Adlercreutzia.</title>
        <authorList>
            <person name="Liu X."/>
        </authorList>
    </citation>
    <scope>NUCLEOTIDE SEQUENCE [LARGE SCALE GENOMIC DNA]</scope>
    <source>
        <strain evidence="2 3">R22</strain>
    </source>
</reference>
<evidence type="ECO:0008006" key="4">
    <source>
        <dbReference type="Google" id="ProtNLM"/>
    </source>
</evidence>
<keyword evidence="1" id="KW-1133">Transmembrane helix</keyword>
<dbReference type="EMBL" id="JAYMFH010000001">
    <property type="protein sequence ID" value="MEC4293907.1"/>
    <property type="molecule type" value="Genomic_DNA"/>
</dbReference>
<accession>A0ABU6IVQ5</accession>
<name>A0ABU6IVQ5_9ACTN</name>
<organism evidence="2 3">
    <name type="scientific">Adlercreutzia shanghongiae</name>
    <dbReference type="NCBI Taxonomy" id="3111773"/>
    <lineage>
        <taxon>Bacteria</taxon>
        <taxon>Bacillati</taxon>
        <taxon>Actinomycetota</taxon>
        <taxon>Coriobacteriia</taxon>
        <taxon>Eggerthellales</taxon>
        <taxon>Eggerthellaceae</taxon>
        <taxon>Adlercreutzia</taxon>
    </lineage>
</organism>
<feature type="transmembrane region" description="Helical" evidence="1">
    <location>
        <begin position="194"/>
        <end position="212"/>
    </location>
</feature>
<feature type="transmembrane region" description="Helical" evidence="1">
    <location>
        <begin position="127"/>
        <end position="148"/>
    </location>
</feature>
<feature type="transmembrane region" description="Helical" evidence="1">
    <location>
        <begin position="169"/>
        <end position="188"/>
    </location>
</feature>
<evidence type="ECO:0000256" key="1">
    <source>
        <dbReference type="SAM" id="Phobius"/>
    </source>
</evidence>
<proteinExistence type="predicted"/>
<feature type="transmembrane region" description="Helical" evidence="1">
    <location>
        <begin position="95"/>
        <end position="115"/>
    </location>
</feature>
<gene>
    <name evidence="2" type="ORF">VJ920_01115</name>
</gene>
<dbReference type="RefSeq" id="WP_326454176.1">
    <property type="nucleotide sequence ID" value="NZ_JAYMFH010000001.1"/>
</dbReference>
<evidence type="ECO:0000313" key="2">
    <source>
        <dbReference type="EMBL" id="MEC4293907.1"/>
    </source>
</evidence>
<sequence>MDILIALGVAVAFALVFRTPLIRMPAVFYVLAVAVALLFLSGILGQALPTLNRELLPFLRRCIFPYALFVVVMYMGVLPEASCLRQYLKPARGPLSIVAALLVLCHGVSYLGVYLNVALGGFSTASASTASSLAMAVALSVILGVLTVTSFNFVRHRMRGKTWKVVQKAAYAFFGLVTAHAVVLLLPASLTGGSAAFSVSVYMGVFLLYVILRIARWAKVRYAAADWGTSSVGRGAVTDCELELA</sequence>
<protein>
    <recommendedName>
        <fullName evidence="4">Ferric oxidoreductase domain-containing protein</fullName>
    </recommendedName>
</protein>
<keyword evidence="1" id="KW-0472">Membrane</keyword>
<evidence type="ECO:0000313" key="3">
    <source>
        <dbReference type="Proteomes" id="UP001343724"/>
    </source>
</evidence>
<dbReference type="Proteomes" id="UP001343724">
    <property type="component" value="Unassembled WGS sequence"/>
</dbReference>
<keyword evidence="1" id="KW-0812">Transmembrane</keyword>
<keyword evidence="3" id="KW-1185">Reference proteome</keyword>
<comment type="caution">
    <text evidence="2">The sequence shown here is derived from an EMBL/GenBank/DDBJ whole genome shotgun (WGS) entry which is preliminary data.</text>
</comment>